<evidence type="ECO:0000313" key="1">
    <source>
        <dbReference type="EMBL" id="KYP75559.1"/>
    </source>
</evidence>
<gene>
    <name evidence="1" type="ORF">KK1_019749</name>
    <name evidence="2" type="ORF">KK1_019753</name>
</gene>
<evidence type="ECO:0000313" key="2">
    <source>
        <dbReference type="EMBL" id="KYP75562.1"/>
    </source>
</evidence>
<name>A0A151U8H4_CAJCA</name>
<accession>A0A151U8H4</accession>
<dbReference type="AlphaFoldDB" id="A0A151U8H4"/>
<dbReference type="Pfam" id="PF14223">
    <property type="entry name" value="Retrotran_gag_2"/>
    <property type="match status" value="1"/>
</dbReference>
<dbReference type="Gramene" id="C.cajan_19193.t">
    <property type="protein sequence ID" value="C.cajan_19193.t.cds1"/>
    <property type="gene ID" value="C.cajan_19193"/>
</dbReference>
<evidence type="ECO:0000313" key="3">
    <source>
        <dbReference type="Proteomes" id="UP000075243"/>
    </source>
</evidence>
<sequence>MTKSLANKLYLKHNFYTFEMPAGKALDDHLDNFNKIILVLENIEIKIDDKH</sequence>
<dbReference type="EMBL" id="CM003603">
    <property type="protein sequence ID" value="KYP75559.1"/>
    <property type="molecule type" value="Genomic_DNA"/>
</dbReference>
<proteinExistence type="predicted"/>
<dbReference type="Gramene" id="C.cajan_19196.t">
    <property type="protein sequence ID" value="C.cajan_19196.t.cds1"/>
    <property type="gene ID" value="C.cajan_19196"/>
</dbReference>
<reference evidence="2 3" key="1">
    <citation type="journal article" date="2012" name="Nat. Biotechnol.">
        <title>Draft genome sequence of pigeonpea (Cajanus cajan), an orphan legume crop of resource-poor farmers.</title>
        <authorList>
            <person name="Varshney R.K."/>
            <person name="Chen W."/>
            <person name="Li Y."/>
            <person name="Bharti A.K."/>
            <person name="Saxena R.K."/>
            <person name="Schlueter J.A."/>
            <person name="Donoghue M.T."/>
            <person name="Azam S."/>
            <person name="Fan G."/>
            <person name="Whaley A.M."/>
            <person name="Farmer A.D."/>
            <person name="Sheridan J."/>
            <person name="Iwata A."/>
            <person name="Tuteja R."/>
            <person name="Penmetsa R.V."/>
            <person name="Wu W."/>
            <person name="Upadhyaya H.D."/>
            <person name="Yang S.P."/>
            <person name="Shah T."/>
            <person name="Saxena K.B."/>
            <person name="Michael T."/>
            <person name="McCombie W.R."/>
            <person name="Yang B."/>
            <person name="Zhang G."/>
            <person name="Yang H."/>
            <person name="Wang J."/>
            <person name="Spillane C."/>
            <person name="Cook D.R."/>
            <person name="May G.D."/>
            <person name="Xu X."/>
            <person name="Jackson S.A."/>
        </authorList>
    </citation>
    <scope>NUCLEOTIDE SEQUENCE [LARGE SCALE GENOMIC DNA]</scope>
    <source>
        <strain evidence="3">cv. Asha</strain>
    </source>
</reference>
<protein>
    <recommendedName>
        <fullName evidence="4">Retrovirus-related Pol polyprotein from transposon TNT 1-94</fullName>
    </recommendedName>
</protein>
<dbReference type="Proteomes" id="UP000075243">
    <property type="component" value="Chromosome 1"/>
</dbReference>
<keyword evidence="3" id="KW-1185">Reference proteome</keyword>
<dbReference type="EMBL" id="CM003603">
    <property type="protein sequence ID" value="KYP75562.1"/>
    <property type="molecule type" value="Genomic_DNA"/>
</dbReference>
<organism evidence="2 3">
    <name type="scientific">Cajanus cajan</name>
    <name type="common">Pigeon pea</name>
    <name type="synonym">Cajanus indicus</name>
    <dbReference type="NCBI Taxonomy" id="3821"/>
    <lineage>
        <taxon>Eukaryota</taxon>
        <taxon>Viridiplantae</taxon>
        <taxon>Streptophyta</taxon>
        <taxon>Embryophyta</taxon>
        <taxon>Tracheophyta</taxon>
        <taxon>Spermatophyta</taxon>
        <taxon>Magnoliopsida</taxon>
        <taxon>eudicotyledons</taxon>
        <taxon>Gunneridae</taxon>
        <taxon>Pentapetalae</taxon>
        <taxon>rosids</taxon>
        <taxon>fabids</taxon>
        <taxon>Fabales</taxon>
        <taxon>Fabaceae</taxon>
        <taxon>Papilionoideae</taxon>
        <taxon>50 kb inversion clade</taxon>
        <taxon>NPAAA clade</taxon>
        <taxon>indigoferoid/millettioid clade</taxon>
        <taxon>Phaseoleae</taxon>
        <taxon>Cajanus</taxon>
    </lineage>
</organism>
<evidence type="ECO:0008006" key="4">
    <source>
        <dbReference type="Google" id="ProtNLM"/>
    </source>
</evidence>